<sequence length="130" mass="13755">MSEDDRDFSADADADSRSDSDSESESDPDSRGDSERRPADGDVSRTTATDETAQEWGRIPIDVDEGADDRTDPAESSNDDDTEEEVFGPEPSSTPIETGAPSLENALFVVLGAIAMGLVLFRLVSLGIGG</sequence>
<evidence type="ECO:0000256" key="2">
    <source>
        <dbReference type="SAM" id="Phobius"/>
    </source>
</evidence>
<dbReference type="AlphaFoldDB" id="A0AAP2YZ42"/>
<keyword evidence="2" id="KW-1133">Transmembrane helix</keyword>
<evidence type="ECO:0000256" key="1">
    <source>
        <dbReference type="SAM" id="MobiDB-lite"/>
    </source>
</evidence>
<protein>
    <recommendedName>
        <fullName evidence="3">DUF7312 domain-containing protein</fullName>
    </recommendedName>
</protein>
<keyword evidence="2" id="KW-0812">Transmembrane</keyword>
<feature type="compositionally biased region" description="Acidic residues" evidence="1">
    <location>
        <begin position="1"/>
        <end position="13"/>
    </location>
</feature>
<feature type="transmembrane region" description="Helical" evidence="2">
    <location>
        <begin position="106"/>
        <end position="124"/>
    </location>
</feature>
<keyword evidence="2" id="KW-0472">Membrane</keyword>
<evidence type="ECO:0000259" key="3">
    <source>
        <dbReference type="Pfam" id="PF23994"/>
    </source>
</evidence>
<feature type="domain" description="DUF7312" evidence="3">
    <location>
        <begin position="73"/>
        <end position="122"/>
    </location>
</feature>
<feature type="region of interest" description="Disordered" evidence="1">
    <location>
        <begin position="1"/>
        <end position="99"/>
    </location>
</feature>
<dbReference type="Proteomes" id="UP001321018">
    <property type="component" value="Unassembled WGS sequence"/>
</dbReference>
<feature type="compositionally biased region" description="Acidic residues" evidence="1">
    <location>
        <begin position="77"/>
        <end position="87"/>
    </location>
</feature>
<reference evidence="4" key="1">
    <citation type="submission" date="2022-09" db="EMBL/GenBank/DDBJ databases">
        <title>Enrichment on poylsaccharides allowed isolation of novel metabolic and taxonomic groups of Haloarchaea.</title>
        <authorList>
            <person name="Sorokin D.Y."/>
            <person name="Elcheninov A.G."/>
            <person name="Khizhniak T.V."/>
            <person name="Kolganova T.V."/>
            <person name="Kublanov I.V."/>
        </authorList>
    </citation>
    <scope>NUCLEOTIDE SEQUENCE</scope>
    <source>
        <strain evidence="4">AArc-xg1-1</strain>
    </source>
</reference>
<dbReference type="InterPro" id="IPR055736">
    <property type="entry name" value="DUF7312"/>
</dbReference>
<organism evidence="4 5">
    <name type="scientific">Natronoglomus mannanivorans</name>
    <dbReference type="NCBI Taxonomy" id="2979990"/>
    <lineage>
        <taxon>Archaea</taxon>
        <taxon>Methanobacteriati</taxon>
        <taxon>Methanobacteriota</taxon>
        <taxon>Stenosarchaea group</taxon>
        <taxon>Halobacteria</taxon>
        <taxon>Halobacteriales</taxon>
        <taxon>Natrialbaceae</taxon>
        <taxon>Natronoglomus</taxon>
    </lineage>
</organism>
<comment type="caution">
    <text evidence="4">The sequence shown here is derived from an EMBL/GenBank/DDBJ whole genome shotgun (WGS) entry which is preliminary data.</text>
</comment>
<name>A0AAP2YZ42_9EURY</name>
<feature type="compositionally biased region" description="Basic and acidic residues" evidence="1">
    <location>
        <begin position="28"/>
        <end position="43"/>
    </location>
</feature>
<dbReference type="RefSeq" id="WP_338003797.1">
    <property type="nucleotide sequence ID" value="NZ_JAOPKA010000005.1"/>
</dbReference>
<gene>
    <name evidence="4" type="ORF">OB960_11260</name>
</gene>
<proteinExistence type="predicted"/>
<accession>A0AAP2YZ42</accession>
<evidence type="ECO:0000313" key="5">
    <source>
        <dbReference type="Proteomes" id="UP001321018"/>
    </source>
</evidence>
<dbReference type="Pfam" id="PF23994">
    <property type="entry name" value="DUF7312"/>
    <property type="match status" value="1"/>
</dbReference>
<dbReference type="EMBL" id="JAOPKA010000005">
    <property type="protein sequence ID" value="MCU4741975.1"/>
    <property type="molecule type" value="Genomic_DNA"/>
</dbReference>
<evidence type="ECO:0000313" key="4">
    <source>
        <dbReference type="EMBL" id="MCU4741975.1"/>
    </source>
</evidence>